<name>A0A0D0BQ91_9AGAR</name>
<proteinExistence type="predicted"/>
<evidence type="ECO:0000313" key="2">
    <source>
        <dbReference type="Proteomes" id="UP000053593"/>
    </source>
</evidence>
<organism evidence="1 2">
    <name type="scientific">Collybiopsis luxurians FD-317 M1</name>
    <dbReference type="NCBI Taxonomy" id="944289"/>
    <lineage>
        <taxon>Eukaryota</taxon>
        <taxon>Fungi</taxon>
        <taxon>Dikarya</taxon>
        <taxon>Basidiomycota</taxon>
        <taxon>Agaricomycotina</taxon>
        <taxon>Agaricomycetes</taxon>
        <taxon>Agaricomycetidae</taxon>
        <taxon>Agaricales</taxon>
        <taxon>Marasmiineae</taxon>
        <taxon>Omphalotaceae</taxon>
        <taxon>Collybiopsis</taxon>
        <taxon>Collybiopsis luxurians</taxon>
    </lineage>
</organism>
<protein>
    <submittedName>
        <fullName evidence="1">Uncharacterized protein</fullName>
    </submittedName>
</protein>
<sequence>MYLTLELHNNTFIHKCHHFRLPHITHPFDFPNIITEVNWQINANSQASAHDKNKYATFQSHLASPHIYTNNLILQNFCNLSHLCNMLNFDIGHIKSCRLLNIGSRKKVATIRYIHNEHIMESLLGLRAQFLWRQHPKSEDCVTGDNRGQNRTETLNY</sequence>
<keyword evidence="2" id="KW-1185">Reference proteome</keyword>
<reference evidence="1 2" key="1">
    <citation type="submission" date="2014-04" db="EMBL/GenBank/DDBJ databases">
        <title>Evolutionary Origins and Diversification of the Mycorrhizal Mutualists.</title>
        <authorList>
            <consortium name="DOE Joint Genome Institute"/>
            <consortium name="Mycorrhizal Genomics Consortium"/>
            <person name="Kohler A."/>
            <person name="Kuo A."/>
            <person name="Nagy L.G."/>
            <person name="Floudas D."/>
            <person name="Copeland A."/>
            <person name="Barry K.W."/>
            <person name="Cichocki N."/>
            <person name="Veneault-Fourrey C."/>
            <person name="LaButti K."/>
            <person name="Lindquist E.A."/>
            <person name="Lipzen A."/>
            <person name="Lundell T."/>
            <person name="Morin E."/>
            <person name="Murat C."/>
            <person name="Riley R."/>
            <person name="Ohm R."/>
            <person name="Sun H."/>
            <person name="Tunlid A."/>
            <person name="Henrissat B."/>
            <person name="Grigoriev I.V."/>
            <person name="Hibbett D.S."/>
            <person name="Martin F."/>
        </authorList>
    </citation>
    <scope>NUCLEOTIDE SEQUENCE [LARGE SCALE GENOMIC DNA]</scope>
    <source>
        <strain evidence="1 2">FD-317 M1</strain>
    </source>
</reference>
<dbReference type="EMBL" id="KN834792">
    <property type="protein sequence ID" value="KIK57276.1"/>
    <property type="molecule type" value="Genomic_DNA"/>
</dbReference>
<gene>
    <name evidence="1" type="ORF">GYMLUDRAFT_767565</name>
</gene>
<dbReference type="HOGENOM" id="CLU_1678100_0_0_1"/>
<dbReference type="Proteomes" id="UP000053593">
    <property type="component" value="Unassembled WGS sequence"/>
</dbReference>
<evidence type="ECO:0000313" key="1">
    <source>
        <dbReference type="EMBL" id="KIK57276.1"/>
    </source>
</evidence>
<accession>A0A0D0BQ91</accession>
<dbReference type="AlphaFoldDB" id="A0A0D0BQ91"/>